<dbReference type="PANTHER" id="PTHR34980:SF2">
    <property type="entry name" value="INNER MEMBRANE PROTEIN YHAH-RELATED"/>
    <property type="match status" value="1"/>
</dbReference>
<name>A0ABQ3Z091_9ACTN</name>
<evidence type="ECO:0008006" key="4">
    <source>
        <dbReference type="Google" id="ProtNLM"/>
    </source>
</evidence>
<feature type="transmembrane region" description="Helical" evidence="1">
    <location>
        <begin position="31"/>
        <end position="55"/>
    </location>
</feature>
<feature type="transmembrane region" description="Helical" evidence="1">
    <location>
        <begin position="67"/>
        <end position="86"/>
    </location>
</feature>
<evidence type="ECO:0000313" key="3">
    <source>
        <dbReference type="Proteomes" id="UP000637628"/>
    </source>
</evidence>
<evidence type="ECO:0000313" key="2">
    <source>
        <dbReference type="EMBL" id="GIE02969.1"/>
    </source>
</evidence>
<dbReference type="EMBL" id="BOML01000035">
    <property type="protein sequence ID" value="GIE02969.1"/>
    <property type="molecule type" value="Genomic_DNA"/>
</dbReference>
<keyword evidence="1" id="KW-0472">Membrane</keyword>
<gene>
    <name evidence="2" type="ORF">Adu01nite_43190</name>
</gene>
<reference evidence="2 3" key="1">
    <citation type="submission" date="2021-01" db="EMBL/GenBank/DDBJ databases">
        <title>Whole genome shotgun sequence of Actinoplanes durhamensis NBRC 14914.</title>
        <authorList>
            <person name="Komaki H."/>
            <person name="Tamura T."/>
        </authorList>
    </citation>
    <scope>NUCLEOTIDE SEQUENCE [LARGE SCALE GENOMIC DNA]</scope>
    <source>
        <strain evidence="2 3">NBRC 14914</strain>
    </source>
</reference>
<protein>
    <recommendedName>
        <fullName evidence="4">DUF805 domain-containing protein</fullName>
    </recommendedName>
</protein>
<organism evidence="2 3">
    <name type="scientific">Paractinoplanes durhamensis</name>
    <dbReference type="NCBI Taxonomy" id="113563"/>
    <lineage>
        <taxon>Bacteria</taxon>
        <taxon>Bacillati</taxon>
        <taxon>Actinomycetota</taxon>
        <taxon>Actinomycetes</taxon>
        <taxon>Micromonosporales</taxon>
        <taxon>Micromonosporaceae</taxon>
        <taxon>Paractinoplanes</taxon>
    </lineage>
</organism>
<dbReference type="Proteomes" id="UP000637628">
    <property type="component" value="Unassembled WGS sequence"/>
</dbReference>
<dbReference type="Pfam" id="PF05656">
    <property type="entry name" value="DUF805"/>
    <property type="match status" value="1"/>
</dbReference>
<sequence length="379" mass="40255">MFTPKLPRMSAFIGGWRRCGTFTGRTRRSEYWIFTLVNILVEIGLFAATAGSAAALDGRFTAVPATLEFLFLGYVLVSQLPALAIAVRRLHDTGYSGFYYLIQLIPVIGGLMLLVQLRTDGTPGPNRYGPDPKSREPYLGPPVPAYGMGFAGRMAVRAGIVVAIIVTCSAGGAIALHFAPDPGDDTPSGPMHSGGANGAAAITGTVPAGSKRSTTPVRVNADLLRVCDGWYYPAAPTFTGLSPHPALIGVRDRTFGDDRLVRPKLHLPYPATKPLKEAWYPTDPTTVQVVACVDQVGSGGARLTDCAVSEPSPQAVPMKAADYQVTVYEVATRRRLAQEKLSGAEQSCGLLVVVGSDGVAYADLSDDQLIGLLAKYIEE</sequence>
<comment type="caution">
    <text evidence="2">The sequence shown here is derived from an EMBL/GenBank/DDBJ whole genome shotgun (WGS) entry which is preliminary data.</text>
</comment>
<evidence type="ECO:0000256" key="1">
    <source>
        <dbReference type="SAM" id="Phobius"/>
    </source>
</evidence>
<dbReference type="InterPro" id="IPR008523">
    <property type="entry name" value="DUF805"/>
</dbReference>
<dbReference type="PANTHER" id="PTHR34980">
    <property type="entry name" value="INNER MEMBRANE PROTEIN-RELATED-RELATED"/>
    <property type="match status" value="1"/>
</dbReference>
<feature type="transmembrane region" description="Helical" evidence="1">
    <location>
        <begin position="98"/>
        <end position="117"/>
    </location>
</feature>
<keyword evidence="3" id="KW-1185">Reference proteome</keyword>
<accession>A0ABQ3Z091</accession>
<keyword evidence="1" id="KW-1133">Transmembrane helix</keyword>
<keyword evidence="1" id="KW-0812">Transmembrane</keyword>
<feature type="transmembrane region" description="Helical" evidence="1">
    <location>
        <begin position="158"/>
        <end position="179"/>
    </location>
</feature>
<proteinExistence type="predicted"/>